<dbReference type="Proteomes" id="UP000199343">
    <property type="component" value="Unassembled WGS sequence"/>
</dbReference>
<evidence type="ECO:0000313" key="5">
    <source>
        <dbReference type="EMBL" id="SCL59513.1"/>
    </source>
</evidence>
<dbReference type="EMBL" id="FMIC01000002">
    <property type="protein sequence ID" value="SCL59513.1"/>
    <property type="molecule type" value="Genomic_DNA"/>
</dbReference>
<keyword evidence="2" id="KW-0596">Phosphopantetheine</keyword>
<dbReference type="FunFam" id="1.10.1200.10:FF:000005">
    <property type="entry name" value="Nonribosomal peptide synthetase 1"/>
    <property type="match status" value="1"/>
</dbReference>
<evidence type="ECO:0000256" key="1">
    <source>
        <dbReference type="ARBA" id="ARBA00001957"/>
    </source>
</evidence>
<dbReference type="Gene3D" id="3.40.50.1820">
    <property type="entry name" value="alpha/beta hydrolase"/>
    <property type="match status" value="1"/>
</dbReference>
<name>A0A1C6UZN1_9ACTN</name>
<dbReference type="GO" id="GO:0031177">
    <property type="term" value="F:phosphopantetheine binding"/>
    <property type="evidence" value="ECO:0007669"/>
    <property type="project" value="InterPro"/>
</dbReference>
<sequence length="127" mass="14367">MEVPLLVAARERPRWPSFSGDQPIRSEYLPYFLLLENPMPMDRFVRTSLEESMCDLFAECLDIETVSATDDFFDVGGHSLLAAEVVARISTEFNVNLKLRDFFRNPTVAHVCELIAEQDGAVLGERA</sequence>
<dbReference type="PROSITE" id="PS50075">
    <property type="entry name" value="CARRIER"/>
    <property type="match status" value="1"/>
</dbReference>
<dbReference type="PANTHER" id="PTHR44845">
    <property type="entry name" value="CARRIER DOMAIN-CONTAINING PROTEIN"/>
    <property type="match status" value="1"/>
</dbReference>
<dbReference type="SUPFAM" id="SSF47336">
    <property type="entry name" value="ACP-like"/>
    <property type="match status" value="1"/>
</dbReference>
<feature type="domain" description="Carrier" evidence="4">
    <location>
        <begin position="44"/>
        <end position="119"/>
    </location>
</feature>
<gene>
    <name evidence="5" type="ORF">GA0070608_2160</name>
</gene>
<dbReference type="InterPro" id="IPR006162">
    <property type="entry name" value="Ppantetheine_attach_site"/>
</dbReference>
<dbReference type="InterPro" id="IPR020806">
    <property type="entry name" value="PKS_PP-bd"/>
</dbReference>
<evidence type="ECO:0000313" key="6">
    <source>
        <dbReference type="Proteomes" id="UP000199343"/>
    </source>
</evidence>
<reference evidence="5 6" key="1">
    <citation type="submission" date="2016-06" db="EMBL/GenBank/DDBJ databases">
        <authorList>
            <person name="Kjaerup R.B."/>
            <person name="Dalgaard T.S."/>
            <person name="Juul-Madsen H.R."/>
        </authorList>
    </citation>
    <scope>NUCLEOTIDE SEQUENCE [LARGE SCALE GENOMIC DNA]</scope>
    <source>
        <strain evidence="5 6">DSM 43363</strain>
    </source>
</reference>
<dbReference type="Pfam" id="PF00550">
    <property type="entry name" value="PP-binding"/>
    <property type="match status" value="1"/>
</dbReference>
<evidence type="ECO:0000256" key="3">
    <source>
        <dbReference type="ARBA" id="ARBA00022553"/>
    </source>
</evidence>
<dbReference type="InterPro" id="IPR009081">
    <property type="entry name" value="PP-bd_ACP"/>
</dbReference>
<dbReference type="PROSITE" id="PS00012">
    <property type="entry name" value="PHOSPHOPANTETHEINE"/>
    <property type="match status" value="1"/>
</dbReference>
<dbReference type="SMART" id="SM00823">
    <property type="entry name" value="PKS_PP"/>
    <property type="match status" value="1"/>
</dbReference>
<accession>A0A1C6UZN1</accession>
<dbReference type="STRING" id="47871.GA0070608_2160"/>
<dbReference type="InterPro" id="IPR036736">
    <property type="entry name" value="ACP-like_sf"/>
</dbReference>
<proteinExistence type="predicted"/>
<dbReference type="AlphaFoldDB" id="A0A1C6UZN1"/>
<protein>
    <submittedName>
        <fullName evidence="5">Acyl carrier protein</fullName>
    </submittedName>
</protein>
<keyword evidence="3" id="KW-0597">Phosphoprotein</keyword>
<comment type="cofactor">
    <cofactor evidence="1">
        <name>pantetheine 4'-phosphate</name>
        <dbReference type="ChEBI" id="CHEBI:47942"/>
    </cofactor>
</comment>
<evidence type="ECO:0000259" key="4">
    <source>
        <dbReference type="PROSITE" id="PS50075"/>
    </source>
</evidence>
<dbReference type="InterPro" id="IPR029058">
    <property type="entry name" value="AB_hydrolase_fold"/>
</dbReference>
<organism evidence="5 6">
    <name type="scientific">Micromonospora peucetia</name>
    <dbReference type="NCBI Taxonomy" id="47871"/>
    <lineage>
        <taxon>Bacteria</taxon>
        <taxon>Bacillati</taxon>
        <taxon>Actinomycetota</taxon>
        <taxon>Actinomycetes</taxon>
        <taxon>Micromonosporales</taxon>
        <taxon>Micromonosporaceae</taxon>
        <taxon>Micromonospora</taxon>
    </lineage>
</organism>
<dbReference type="PANTHER" id="PTHR44845:SF6">
    <property type="entry name" value="BETA-ALANINE-ACTIVATING ENZYME"/>
    <property type="match status" value="1"/>
</dbReference>
<evidence type="ECO:0000256" key="2">
    <source>
        <dbReference type="ARBA" id="ARBA00022450"/>
    </source>
</evidence>